<comment type="caution">
    <text evidence="2">The sequence shown here is derived from an EMBL/GenBank/DDBJ whole genome shotgun (WGS) entry which is preliminary data.</text>
</comment>
<evidence type="ECO:0000313" key="3">
    <source>
        <dbReference type="Proteomes" id="UP000198287"/>
    </source>
</evidence>
<evidence type="ECO:0000313" key="2">
    <source>
        <dbReference type="EMBL" id="OXA56813.1"/>
    </source>
</evidence>
<keyword evidence="1" id="KW-0812">Transmembrane</keyword>
<keyword evidence="1" id="KW-1133">Transmembrane helix</keyword>
<reference evidence="2 3" key="1">
    <citation type="submission" date="2015-12" db="EMBL/GenBank/DDBJ databases">
        <title>The genome of Folsomia candida.</title>
        <authorList>
            <person name="Faddeeva A."/>
            <person name="Derks M.F."/>
            <person name="Anvar Y."/>
            <person name="Smit S."/>
            <person name="Van Straalen N."/>
            <person name="Roelofs D."/>
        </authorList>
    </citation>
    <scope>NUCLEOTIDE SEQUENCE [LARGE SCALE GENOMIC DNA]</scope>
    <source>
        <strain evidence="2 3">VU population</strain>
        <tissue evidence="2">Whole body</tissue>
    </source>
</reference>
<accession>A0A226EGM4</accession>
<keyword evidence="3" id="KW-1185">Reference proteome</keyword>
<organism evidence="2 3">
    <name type="scientific">Folsomia candida</name>
    <name type="common">Springtail</name>
    <dbReference type="NCBI Taxonomy" id="158441"/>
    <lineage>
        <taxon>Eukaryota</taxon>
        <taxon>Metazoa</taxon>
        <taxon>Ecdysozoa</taxon>
        <taxon>Arthropoda</taxon>
        <taxon>Hexapoda</taxon>
        <taxon>Collembola</taxon>
        <taxon>Entomobryomorpha</taxon>
        <taxon>Isotomoidea</taxon>
        <taxon>Isotomidae</taxon>
        <taxon>Proisotominae</taxon>
        <taxon>Folsomia</taxon>
    </lineage>
</organism>
<proteinExistence type="predicted"/>
<sequence length="161" mass="18695">MINPCCWCSAEAGVYILLFFNLLYFVVCVIFGVIFSSWTITVALEDTYPLGYRAVNTVVWIAFVIFFAMETFLGSHLLTAVNRSDNPQEFRQWIRLRIVLLLFICPIIGLFAYLHFSVLTISILIVITIYEFYYIWVVYYYSLELDILLETDSMGIGDDKT</sequence>
<gene>
    <name evidence="2" type="ORF">Fcan01_08499</name>
</gene>
<dbReference type="Proteomes" id="UP000198287">
    <property type="component" value="Unassembled WGS sequence"/>
</dbReference>
<feature type="transmembrane region" description="Helical" evidence="1">
    <location>
        <begin position="12"/>
        <end position="38"/>
    </location>
</feature>
<protein>
    <submittedName>
        <fullName evidence="2">Uncharacterized protein</fullName>
    </submittedName>
</protein>
<name>A0A226EGM4_FOLCA</name>
<dbReference type="AlphaFoldDB" id="A0A226EGM4"/>
<evidence type="ECO:0000256" key="1">
    <source>
        <dbReference type="SAM" id="Phobius"/>
    </source>
</evidence>
<feature type="transmembrane region" description="Helical" evidence="1">
    <location>
        <begin position="119"/>
        <end position="141"/>
    </location>
</feature>
<dbReference type="EMBL" id="LNIX01000003">
    <property type="protein sequence ID" value="OXA56813.1"/>
    <property type="molecule type" value="Genomic_DNA"/>
</dbReference>
<dbReference type="OrthoDB" id="10563066at2759"/>
<feature type="transmembrane region" description="Helical" evidence="1">
    <location>
        <begin position="93"/>
        <end position="113"/>
    </location>
</feature>
<keyword evidence="1" id="KW-0472">Membrane</keyword>
<feature type="transmembrane region" description="Helical" evidence="1">
    <location>
        <begin position="58"/>
        <end position="81"/>
    </location>
</feature>